<gene>
    <name evidence="2" type="ORF">FDG2_4335</name>
</gene>
<evidence type="ECO:0000313" key="2">
    <source>
        <dbReference type="EMBL" id="SBW24882.1"/>
    </source>
</evidence>
<sequence>MSQAKSPPDDSTGRHPAGLPHVFIDRSLGRIAVPRLLRDAGLRLTTLAEHYGIPQDEDIADVTWIEDTARLGWVVFMKDARIRYRPAEQEAVLTHHARCFYITRQDLPGAAMAQRLLSNLPAITTACTEAGPFIYAVHATEIRKMDISSPRPR</sequence>
<dbReference type="Pfam" id="PF18478">
    <property type="entry name" value="PIN_10"/>
    <property type="match status" value="1"/>
</dbReference>
<accession>A0A1C3P4Y6</accession>
<proteinExistence type="predicted"/>
<name>A0A1C3P4Y6_9ACTN</name>
<keyword evidence="3" id="KW-1185">Reference proteome</keyword>
<organism evidence="2 3">
    <name type="scientific">Candidatus Protofrankia californiensis</name>
    <dbReference type="NCBI Taxonomy" id="1839754"/>
    <lineage>
        <taxon>Bacteria</taxon>
        <taxon>Bacillati</taxon>
        <taxon>Actinomycetota</taxon>
        <taxon>Actinomycetes</taxon>
        <taxon>Frankiales</taxon>
        <taxon>Frankiaceae</taxon>
        <taxon>Protofrankia</taxon>
    </lineage>
</organism>
<evidence type="ECO:0000259" key="1">
    <source>
        <dbReference type="Pfam" id="PF18478"/>
    </source>
</evidence>
<dbReference type="InterPro" id="IPR041375">
    <property type="entry name" value="VapC45_PIN-like"/>
</dbReference>
<dbReference type="EMBL" id="FLUV01001812">
    <property type="protein sequence ID" value="SBW24882.1"/>
    <property type="molecule type" value="Genomic_DNA"/>
</dbReference>
<reference evidence="3" key="1">
    <citation type="submission" date="2016-02" db="EMBL/GenBank/DDBJ databases">
        <authorList>
            <person name="Wibberg D."/>
        </authorList>
    </citation>
    <scope>NUCLEOTIDE SEQUENCE [LARGE SCALE GENOMIC DNA]</scope>
</reference>
<dbReference type="Proteomes" id="UP000199013">
    <property type="component" value="Unassembled WGS sequence"/>
</dbReference>
<evidence type="ECO:0000313" key="3">
    <source>
        <dbReference type="Proteomes" id="UP000199013"/>
    </source>
</evidence>
<dbReference type="AlphaFoldDB" id="A0A1C3P4Y6"/>
<protein>
    <recommendedName>
        <fullName evidence="1">VapC45 PIN like domain-containing protein</fullName>
    </recommendedName>
</protein>
<feature type="domain" description="VapC45 PIN like" evidence="1">
    <location>
        <begin position="20"/>
        <end position="103"/>
    </location>
</feature>